<sequence>MGAGDPFGEDCAALGDHNGNHTSWFDASCRNMKNLSVKLPRI</sequence>
<dbReference type="AlphaFoldDB" id="A0A0E9V031"/>
<protein>
    <recommendedName>
        <fullName evidence="2">C-type lectin domain-containing protein</fullName>
    </recommendedName>
</protein>
<evidence type="ECO:0008006" key="2">
    <source>
        <dbReference type="Google" id="ProtNLM"/>
    </source>
</evidence>
<reference evidence="1" key="1">
    <citation type="submission" date="2014-11" db="EMBL/GenBank/DDBJ databases">
        <authorList>
            <person name="Amaro Gonzalez C."/>
        </authorList>
    </citation>
    <scope>NUCLEOTIDE SEQUENCE</scope>
</reference>
<proteinExistence type="predicted"/>
<evidence type="ECO:0000313" key="1">
    <source>
        <dbReference type="EMBL" id="JAH70608.1"/>
    </source>
</evidence>
<dbReference type="EMBL" id="GBXM01032731">
    <property type="protein sequence ID" value="JAH75846.1"/>
    <property type="molecule type" value="Transcribed_RNA"/>
</dbReference>
<reference evidence="1" key="2">
    <citation type="journal article" date="2015" name="Fish Shellfish Immunol.">
        <title>Early steps in the European eel (Anguilla anguilla)-Vibrio vulnificus interaction in the gills: Role of the RtxA13 toxin.</title>
        <authorList>
            <person name="Callol A."/>
            <person name="Pajuelo D."/>
            <person name="Ebbesson L."/>
            <person name="Teles M."/>
            <person name="MacKenzie S."/>
            <person name="Amaro C."/>
        </authorList>
    </citation>
    <scope>NUCLEOTIDE SEQUENCE</scope>
</reference>
<accession>A0A0E9V031</accession>
<name>A0A0E9V031_ANGAN</name>
<organism evidence="1">
    <name type="scientific">Anguilla anguilla</name>
    <name type="common">European freshwater eel</name>
    <name type="synonym">Muraena anguilla</name>
    <dbReference type="NCBI Taxonomy" id="7936"/>
    <lineage>
        <taxon>Eukaryota</taxon>
        <taxon>Metazoa</taxon>
        <taxon>Chordata</taxon>
        <taxon>Craniata</taxon>
        <taxon>Vertebrata</taxon>
        <taxon>Euteleostomi</taxon>
        <taxon>Actinopterygii</taxon>
        <taxon>Neopterygii</taxon>
        <taxon>Teleostei</taxon>
        <taxon>Anguilliformes</taxon>
        <taxon>Anguillidae</taxon>
        <taxon>Anguilla</taxon>
    </lineage>
</organism>
<dbReference type="EMBL" id="GBXM01037969">
    <property type="protein sequence ID" value="JAH70608.1"/>
    <property type="molecule type" value="Transcribed_RNA"/>
</dbReference>